<dbReference type="SUPFAM" id="SSF56796">
    <property type="entry name" value="Dehydroquinate synthase-like"/>
    <property type="match status" value="1"/>
</dbReference>
<evidence type="ECO:0000259" key="13">
    <source>
        <dbReference type="Pfam" id="PF24621"/>
    </source>
</evidence>
<dbReference type="PANTHER" id="PTHR43622">
    <property type="entry name" value="3-DEHYDROQUINATE SYNTHASE"/>
    <property type="match status" value="1"/>
</dbReference>
<comment type="cofactor">
    <cofactor evidence="1">
        <name>NAD(+)</name>
        <dbReference type="ChEBI" id="CHEBI:57540"/>
    </cofactor>
</comment>
<evidence type="ECO:0000256" key="9">
    <source>
        <dbReference type="ARBA" id="ARBA00023239"/>
    </source>
</evidence>
<dbReference type="InterPro" id="IPR050071">
    <property type="entry name" value="Dehydroquinate_synthase"/>
</dbReference>
<accession>A0A1G7BJA7</accession>
<keyword evidence="7" id="KW-0862">Zinc</keyword>
<dbReference type="Pfam" id="PF01761">
    <property type="entry name" value="DHQ_synthase"/>
    <property type="match status" value="1"/>
</dbReference>
<reference evidence="14 15" key="1">
    <citation type="submission" date="2016-10" db="EMBL/GenBank/DDBJ databases">
        <authorList>
            <person name="de Groot N.N."/>
        </authorList>
    </citation>
    <scope>NUCLEOTIDE SEQUENCE [LARGE SCALE GENOMIC DNA]</scope>
    <source>
        <strain evidence="14 15">DSM 24015</strain>
    </source>
</reference>
<proteinExistence type="predicted"/>
<evidence type="ECO:0000259" key="12">
    <source>
        <dbReference type="Pfam" id="PF01761"/>
    </source>
</evidence>
<dbReference type="Pfam" id="PF24621">
    <property type="entry name" value="DHQS_C"/>
    <property type="match status" value="1"/>
</dbReference>
<dbReference type="InterPro" id="IPR056179">
    <property type="entry name" value="DHQS_C"/>
</dbReference>
<dbReference type="FunFam" id="3.40.50.1970:FF:000007">
    <property type="entry name" value="Pentafunctional AROM polypeptide"/>
    <property type="match status" value="1"/>
</dbReference>
<dbReference type="GO" id="GO:0009073">
    <property type="term" value="P:aromatic amino acid family biosynthetic process"/>
    <property type="evidence" value="ECO:0007669"/>
    <property type="project" value="InterPro"/>
</dbReference>
<keyword evidence="10" id="KW-0170">Cobalt</keyword>
<feature type="domain" description="3-dehydroquinate synthase C-terminal" evidence="13">
    <location>
        <begin position="167"/>
        <end position="308"/>
    </location>
</feature>
<dbReference type="InterPro" id="IPR030960">
    <property type="entry name" value="DHQS/DOIS_N"/>
</dbReference>
<evidence type="ECO:0000313" key="14">
    <source>
        <dbReference type="EMBL" id="SDE27007.1"/>
    </source>
</evidence>
<organism evidence="14 15">
    <name type="scientific">Riemerella columbipharyngis</name>
    <dbReference type="NCBI Taxonomy" id="1071918"/>
    <lineage>
        <taxon>Bacteria</taxon>
        <taxon>Pseudomonadati</taxon>
        <taxon>Bacteroidota</taxon>
        <taxon>Flavobacteriia</taxon>
        <taxon>Flavobacteriales</taxon>
        <taxon>Weeksellaceae</taxon>
        <taxon>Riemerella</taxon>
    </lineage>
</organism>
<evidence type="ECO:0000313" key="15">
    <source>
        <dbReference type="Proteomes" id="UP000198517"/>
    </source>
</evidence>
<dbReference type="NCBIfam" id="TIGR01357">
    <property type="entry name" value="aroB"/>
    <property type="match status" value="1"/>
</dbReference>
<dbReference type="CDD" id="cd08195">
    <property type="entry name" value="DHQS"/>
    <property type="match status" value="1"/>
</dbReference>
<evidence type="ECO:0000256" key="4">
    <source>
        <dbReference type="ARBA" id="ARBA00003485"/>
    </source>
</evidence>
<dbReference type="STRING" id="1071918.SAMN05421544_10612"/>
<keyword evidence="5" id="KW-0479">Metal-binding</keyword>
<comment type="function">
    <text evidence="4">Catalyzes the conversion of 3-deoxy-D-arabino-heptulosonate 7-phosphate (DAHP) to dehydroquinate (DHQ).</text>
</comment>
<keyword evidence="8" id="KW-0520">NAD</keyword>
<evidence type="ECO:0000256" key="2">
    <source>
        <dbReference type="ARBA" id="ARBA00001941"/>
    </source>
</evidence>
<evidence type="ECO:0000256" key="1">
    <source>
        <dbReference type="ARBA" id="ARBA00001911"/>
    </source>
</evidence>
<dbReference type="OrthoDB" id="9806583at2"/>
<keyword evidence="15" id="KW-1185">Reference proteome</keyword>
<evidence type="ECO:0000256" key="11">
    <source>
        <dbReference type="NCBIfam" id="TIGR01357"/>
    </source>
</evidence>
<dbReference type="AlphaFoldDB" id="A0A1G7BJA7"/>
<dbReference type="GO" id="GO:0005737">
    <property type="term" value="C:cytoplasm"/>
    <property type="evidence" value="ECO:0007669"/>
    <property type="project" value="InterPro"/>
</dbReference>
<evidence type="ECO:0000256" key="8">
    <source>
        <dbReference type="ARBA" id="ARBA00023027"/>
    </source>
</evidence>
<dbReference type="RefSeq" id="WP_092736298.1">
    <property type="nucleotide sequence ID" value="NZ_FNAS01000006.1"/>
</dbReference>
<dbReference type="PIRSF" id="PIRSF001455">
    <property type="entry name" value="DHQ_synth"/>
    <property type="match status" value="1"/>
</dbReference>
<keyword evidence="6" id="KW-0547">Nucleotide-binding</keyword>
<dbReference type="InterPro" id="IPR016037">
    <property type="entry name" value="DHQ_synth_AroB"/>
</dbReference>
<comment type="cofactor">
    <cofactor evidence="3">
        <name>Zn(2+)</name>
        <dbReference type="ChEBI" id="CHEBI:29105"/>
    </cofactor>
</comment>
<sequence>MVSILNDDFSALNDFVNKGGYSKIFFLLDENTHQYCLPIVLGNLETDIPFEIIEIEQGEELKNIDTAIQIWEILAEFQADRKSLLINLGGGVITDMGGFVASTYKRGMDFINIPTTLLAMCDASIGGKTGIDHLYLKNIIGTFAFPKEIFVYPEFLKTLPFVELRSGFAEMLKHGLIADIKHWEALSQIQELLPENIAPHIPVSMEIKQNIVKQDFTEKNIRKTLNFGHSVGHAIESLFLKEKQPIPHGEGVALGMIIETYLSYLEKLIPLPDAENIIGTIRQFYPYINIQLFENEAIKAVMMNDKKNNNGKLMLSLIDRKGHAIYDYQAQTSHIDDALRFYKNLNH</sequence>
<dbReference type="GO" id="GO:0046872">
    <property type="term" value="F:metal ion binding"/>
    <property type="evidence" value="ECO:0007669"/>
    <property type="project" value="UniProtKB-KW"/>
</dbReference>
<evidence type="ECO:0000256" key="7">
    <source>
        <dbReference type="ARBA" id="ARBA00022833"/>
    </source>
</evidence>
<evidence type="ECO:0000256" key="6">
    <source>
        <dbReference type="ARBA" id="ARBA00022741"/>
    </source>
</evidence>
<evidence type="ECO:0000256" key="10">
    <source>
        <dbReference type="ARBA" id="ARBA00023285"/>
    </source>
</evidence>
<dbReference type="EC" id="4.2.3.4" evidence="11"/>
<gene>
    <name evidence="14" type="ORF">SAMN05421544_10612</name>
</gene>
<evidence type="ECO:0000256" key="3">
    <source>
        <dbReference type="ARBA" id="ARBA00001947"/>
    </source>
</evidence>
<comment type="cofactor">
    <cofactor evidence="2">
        <name>Co(2+)</name>
        <dbReference type="ChEBI" id="CHEBI:48828"/>
    </cofactor>
</comment>
<dbReference type="PANTHER" id="PTHR43622:SF1">
    <property type="entry name" value="3-DEHYDROQUINATE SYNTHASE"/>
    <property type="match status" value="1"/>
</dbReference>
<name>A0A1G7BJA7_9FLAO</name>
<keyword evidence="9" id="KW-0456">Lyase</keyword>
<dbReference type="Gene3D" id="3.40.50.1970">
    <property type="match status" value="1"/>
</dbReference>
<dbReference type="EMBL" id="FNAS01000006">
    <property type="protein sequence ID" value="SDE27007.1"/>
    <property type="molecule type" value="Genomic_DNA"/>
</dbReference>
<dbReference type="Proteomes" id="UP000198517">
    <property type="component" value="Unassembled WGS sequence"/>
</dbReference>
<evidence type="ECO:0000256" key="5">
    <source>
        <dbReference type="ARBA" id="ARBA00022723"/>
    </source>
</evidence>
<feature type="domain" description="3-dehydroquinate synthase N-terminal" evidence="12">
    <location>
        <begin position="53"/>
        <end position="165"/>
    </location>
</feature>
<dbReference type="InterPro" id="IPR030963">
    <property type="entry name" value="DHQ_synth_fam"/>
</dbReference>
<dbReference type="GO" id="GO:0009423">
    <property type="term" value="P:chorismate biosynthetic process"/>
    <property type="evidence" value="ECO:0007669"/>
    <property type="project" value="UniProtKB-UniRule"/>
</dbReference>
<dbReference type="GO" id="GO:0000166">
    <property type="term" value="F:nucleotide binding"/>
    <property type="evidence" value="ECO:0007669"/>
    <property type="project" value="UniProtKB-KW"/>
</dbReference>
<dbReference type="GO" id="GO:0003856">
    <property type="term" value="F:3-dehydroquinate synthase activity"/>
    <property type="evidence" value="ECO:0007669"/>
    <property type="project" value="UniProtKB-UniRule"/>
</dbReference>
<dbReference type="Gene3D" id="1.20.1090.10">
    <property type="entry name" value="Dehydroquinate synthase-like - alpha domain"/>
    <property type="match status" value="1"/>
</dbReference>
<protein>
    <recommendedName>
        <fullName evidence="11">3-dehydroquinate synthase</fullName>
        <ecNumber evidence="11">4.2.3.4</ecNumber>
    </recommendedName>
</protein>